<evidence type="ECO:0000313" key="3">
    <source>
        <dbReference type="Proteomes" id="UP001189619"/>
    </source>
</evidence>
<evidence type="ECO:0000256" key="1">
    <source>
        <dbReference type="SAM" id="SignalP"/>
    </source>
</evidence>
<dbReference type="Pfam" id="PF14903">
    <property type="entry name" value="WG_beta_rep"/>
    <property type="match status" value="1"/>
</dbReference>
<keyword evidence="1" id="KW-0732">Signal</keyword>
<keyword evidence="3" id="KW-1185">Reference proteome</keyword>
<dbReference type="InterPro" id="IPR032774">
    <property type="entry name" value="WG_beta_rep"/>
</dbReference>
<dbReference type="EMBL" id="OY569118">
    <property type="protein sequence ID" value="CAJ1001506.1"/>
    <property type="molecule type" value="Genomic_DNA"/>
</dbReference>
<proteinExistence type="predicted"/>
<sequence length="961" mass="105829">MNKRIAALVTSVALVWSAMMPTGQAAGQGTVHPYITDYKIGFTDGSSLVTKAVFDDAAKRGDYYVVTKGGKKGILDGRTGKEITPSVWDDADIPDGKNIAVVRKGGWFQYIDLPKRALSPSKFAGAHTYFLSRTYPTVIAMGGSTSMLLDPSGKVLLPPFQGKIEMVDVAVRGTDDEDESVRYLVATTAQKLTVYDPVTLKPLFSLPRASLVPNNGLKPAYIRIASGGKQGLIDLNGRYLLEPKYKALVPLENGYFRVEAEEGVGLWKDGMLAPPSFTDVGVLRDVPDAYYTVSGGGITYHSTAGGTSFALKQSEYLHGGYVLGQDPSTGLYGVKNVRGETVVPFVYPRVERVSGIRLLVRSDGKKGILRGEWGRPVQEPDAWFDAVTTIGDYNMVSVQDGTKVGLYSQKAGLLVPPAEHTLISYDSYAGTATVTGPDGKQRIYRSDGSSQDANEPTIYPLTDTLSASVNKEGDVVIIEKETRQPISKPYQSVYTDHELVVAVDGDAADLYTPDGNMLTTDVKIAARYKSIERPIMLIDIGEAIYTAGTKNDTGELALVKIANDSLQVESDFRYHSFTAWQVNERALFVFVQKDGRRDLWFAGGDGAARRLEGISGYRVDSNSGLVFVQGNGGWDVYAADGNRLTNGGYRSLEVIKTVGGQRFVAYQDQRTGLYGLLGTDLRVLTPPKYESVKPADKVFSQFGLSPDQAPPFVFTAGGHFGYLNSSGQEVFRTALFTKKPAVSYRPLTPQAFAAYRELLRNNPLELADFGKPYRWPEADNSERVFFANLALYFNLPVNSGKREVLQALIAKGIIKDDPRRAVLSDDDFFALMYYVVNGKTSQSLTQQQLRDWAEKRGLVRERWIKGVEQSIDSYYTEYLQSFFQELLRTQAAAVKPKPLSFATLSEAQQQMLRSLIVVNGREYDQLPLPLPQAEVKRHLEQLVRQYNKQAPLLLKAAQAAR</sequence>
<name>A0AA48M590_9BACL</name>
<dbReference type="AlphaFoldDB" id="A0AA48M590"/>
<dbReference type="KEGG" id="bayd:BSPP4475_04095"/>
<dbReference type="RefSeq" id="WP_304415142.1">
    <property type="nucleotide sequence ID" value="NZ_JAUSVZ010000007.1"/>
</dbReference>
<protein>
    <submittedName>
        <fullName evidence="2">WG repeat-containing protein</fullName>
    </submittedName>
</protein>
<evidence type="ECO:0000313" key="2">
    <source>
        <dbReference type="EMBL" id="CAJ1001506.1"/>
    </source>
</evidence>
<organism evidence="2 3">
    <name type="scientific">Brevibacillus aydinogluensis</name>
    <dbReference type="NCBI Taxonomy" id="927786"/>
    <lineage>
        <taxon>Bacteria</taxon>
        <taxon>Bacillati</taxon>
        <taxon>Bacillota</taxon>
        <taxon>Bacilli</taxon>
        <taxon>Bacillales</taxon>
        <taxon>Paenibacillaceae</taxon>
        <taxon>Brevibacillus</taxon>
    </lineage>
</organism>
<accession>A0AA48M590</accession>
<dbReference type="Proteomes" id="UP001189619">
    <property type="component" value="Chromosome"/>
</dbReference>
<gene>
    <name evidence="2" type="ORF">BSPP4475_04095</name>
</gene>
<reference evidence="2" key="1">
    <citation type="submission" date="2023-07" db="EMBL/GenBank/DDBJ databases">
        <authorList>
            <person name="Ivanov I."/>
            <person name="Teneva D."/>
            <person name="Stoikov I."/>
        </authorList>
    </citation>
    <scope>NUCLEOTIDE SEQUENCE</scope>
    <source>
        <strain evidence="2">4475</strain>
    </source>
</reference>
<feature type="signal peptide" evidence="1">
    <location>
        <begin position="1"/>
        <end position="25"/>
    </location>
</feature>
<feature type="chain" id="PRO_5041264362" evidence="1">
    <location>
        <begin position="26"/>
        <end position="961"/>
    </location>
</feature>